<dbReference type="InterPro" id="IPR006162">
    <property type="entry name" value="Ppantetheine_attach_site"/>
</dbReference>
<keyword evidence="3" id="KW-0597">Phosphoprotein</keyword>
<evidence type="ECO:0000313" key="6">
    <source>
        <dbReference type="Proteomes" id="UP000677244"/>
    </source>
</evidence>
<dbReference type="CDD" id="cd05930">
    <property type="entry name" value="A_NRPS"/>
    <property type="match status" value="2"/>
</dbReference>
<dbReference type="SMART" id="SM00823">
    <property type="entry name" value="PKS_PP"/>
    <property type="match status" value="3"/>
</dbReference>
<dbReference type="Gene3D" id="3.30.559.30">
    <property type="entry name" value="Nonribosomal peptide synthetase, condensation domain"/>
    <property type="match status" value="5"/>
</dbReference>
<dbReference type="SUPFAM" id="SSF47336">
    <property type="entry name" value="ACP-like"/>
    <property type="match status" value="3"/>
</dbReference>
<dbReference type="NCBIfam" id="TIGR01733">
    <property type="entry name" value="AA-adenyl-dom"/>
    <property type="match status" value="2"/>
</dbReference>
<proteinExistence type="predicted"/>
<dbReference type="InterPro" id="IPR010060">
    <property type="entry name" value="NRPS_synth"/>
</dbReference>
<dbReference type="CDD" id="cd19534">
    <property type="entry name" value="E_NRPS"/>
    <property type="match status" value="2"/>
</dbReference>
<dbReference type="PROSITE" id="PS50075">
    <property type="entry name" value="CARRIER"/>
    <property type="match status" value="3"/>
</dbReference>
<dbReference type="InterPro" id="IPR009081">
    <property type="entry name" value="PP-bd_ACP"/>
</dbReference>
<accession>A0ABS3YZR1</accession>
<dbReference type="Proteomes" id="UP000677244">
    <property type="component" value="Unassembled WGS sequence"/>
</dbReference>
<evidence type="ECO:0000313" key="5">
    <source>
        <dbReference type="EMBL" id="MBO9203417.1"/>
    </source>
</evidence>
<dbReference type="SUPFAM" id="SSF56801">
    <property type="entry name" value="Acetyl-CoA synthetase-like"/>
    <property type="match status" value="4"/>
</dbReference>
<dbReference type="InterPro" id="IPR010071">
    <property type="entry name" value="AA_adenyl_dom"/>
</dbReference>
<dbReference type="Gene3D" id="3.30.300.30">
    <property type="match status" value="3"/>
</dbReference>
<reference evidence="5 6" key="1">
    <citation type="submission" date="2021-03" db="EMBL/GenBank/DDBJ databases">
        <title>Assistant Professor.</title>
        <authorList>
            <person name="Huq M.A."/>
        </authorList>
    </citation>
    <scope>NUCLEOTIDE SEQUENCE [LARGE SCALE GENOMIC DNA]</scope>
    <source>
        <strain evidence="5 6">MAH-29</strain>
    </source>
</reference>
<sequence>RRDEQVKIRGYRIELGEIESVLQQVAGIQQAVVVIREEAQQHKQLVAYVMSSDRWDKEKALQYLRSRLPEYMVPSVIVALEELPLTANGKIDRRRLSEWDISADISSNYEAPRNETERSIAAIWQQLLGIDKVSIHDNFFERGGHSLMAMRVSAAIRKLLGREIQVRDIFLHPTLASLAALVVESKAVNAIPGISAVSRPEFIPLSFSQERLWFIDRLQGSLQYHIPAVFKLEGILDASSLEASFKEIIQRHEVLRTVINEQDGVGYQQVQPGNDWLMEQTTRASILLSGITLDEYIRGQVLRPFDLSADPMLRVILVEITATSHILITVIHHIAFDGWSISIMMKELSELYSSKVQNQTITLPALPVQYADYAIWQRKHLSGEVLANKLQYWKQQLQGVTPLELPTDYERVAEQSIRGAVVHHQIDKSIHEGLLTVSQQEGVTLFMTLLTAFKVLLHRYSEQTDICVGTPVASRQYQEIEGLIGFLINTVALRSEVDGAKTFHDLLQQIKNITLQAHEHQDVPFEKIIEAIEIERDRSRHPVFQVWFVMQNTPAAGPMPFGNLQIEEEPADQLTAQFEINLSIAEGEQGLELTAVYNADLFEGPTMQRLLEHYEQLLQAMVTDIEQPAGAAKLMTAEAAQQLLERFSYNGQVNKTAAPTTLVQLFEQQVQLCADAPALVFGEEQLSYHQLDARSNQIARYLQQQGVGRESLVGLCLDRSTALICSILGILKAGGAYVPLDPGYPKERLQYMINDCNCQLVITHSNYVHLLQDSNTIPICLDEQETVLSLLPDRKVDAAINTQSLAYVIYTSGSTGRPKGVMVAHGSVVQLINCQSAYFGIDNTDRILQFSNYSFDASVEQIFLALLNGAVLVLTGDRERLETDLLEAVLMREGITHLHATPGFLNSLRPAAYKLRRVIAGGDVCSREVVKSWSRYVDFYNEYGPTETTVTAIEYRHAQGDALPANKTLPIGRPLGGTAVYIVDKYENLCAVGVAGELYIGGAQVASGYLNHPELTAEKFIKDPFSKEPNARLYRTGDLARWLPDGNIEFLGRKDEQVKVRGYRIELGEIESILQQVTGVQQAVVVVHEDEQHNKQLAGYVVTDNNYDQEAALTALRSQLPAYMVPAILTPIAAIPLTTNGKVDRKKLSLQPISNITTQAYAAPRNELERSLAHIWQHLLGVDQIGIHDNFFELGGDSIIVIQVVSRVRKLGHTLRVNDLFLCQTIGRLSELILSQNNELEDTASEQSILRGDCGLLPIQQWFLQQGHSKTAHYNQEVLLQIDKSITGDELNDVFRQLAGHHDALRFTYTNANDGWHQQYGSYMPELRMYDLVDYEEQEAAEAIRRIGEEVQGSLNLEAGELIRPVLIRMPIWSKHNRLLIVVHHLAIDGVSWRILLEDLDMLITRKKTGLPADTVLKSSSCRQWHDALVQYGKSNRLLSQTDHWKKIQQVRSCLPVDTSYDGMVHKKDMRMHRISLNQEYTRQLLQDVPGAYRTEINDVLLSSLTRSLCNWSGAADILIGLEGHGREQINDSINLTRTLGWFTTQYPVWLQAPARDEEGDWLASVKEQLRKVPDKGLGYGVLKYINKTDALQNSEPWEIAFNYLGQLDNAISGEWLSSATEARGPSVHDDNFVHEKLIINCMVYKGELQIEWHYSSLHYLPSTVYQMAMDHITSLRQLIQHCIELPAGKKIGTPSDYGLQAAVTYTELQRFMEAEPRRQQIASLYPLSGLQQGMLFHGLYNKQVKAYIEQFACTFTGGMNPAVFKSTWAELCRRHSILRTGFYYDNFNIPVQCVFAHAAPDIKEIDFSNKSETAQQQAIADYELHDREQGFDFSQAPLMRISLLRLSDNRYRMIWTFHHILLDGWSTPVVMREFLEVYESLLAGLSAPAQREDRYEDYILYINRRDRFAEEAYWRDYLDGIEAATLLPFIHSTERTKGVGTHLAEPLRLDVRQTDAIQQYARQHRITVNTLMQGVWAYLLSRYTGKDEVMFGVVVSGRPEELPDIEERVGLYINTLPLRYTCTGNQSATTWLQQLQAQQVKSRKHQYAGLNDIQSWTDIRGDIFDSIMVFENYPVNKIIAEKKWSLQVQDTVFDERSNYPLNIVITENDEIDILFRYNAAVLDTYYAKQIRDQFQHILLQLVDGVANTGEIRLLDLSAEKELLERFSYNGPVNMVAASTTLVQLFEQQVQLCADAPALVFGEEQLSYHQLDARSNQIARYLQQQGVGSQSLVGLCLDRSTALICSILGILKAGGAYVPLDPGYPKERLQYMIDDCNCQLVITHSNYVHLLQDSHAIPICLDEQETVFSLLPDRKVDAAINTQSLAYVIYTSGSTGRPKGVMVPHGSVVQFINCQSAYFGIDNTDRILQFSNYSFDASVEQIFLALLNGAVLVLTGNRERLETALLEALLMQEGITHLHATPGFLNTLRPGAYNGLKRVISGGDVCSTELVRKWSAYVDFYNKYGPTETTVTAIEYRHAQGDALPANKTLPIGRPLSGTAVYIVDKYENLCAVGVTGELYIGGAQVTSGYLNQPTLTTARFTSDPFSNEPNARLYRTGDLARWLPDGNIEFLGRKDEQVKVRGYRIELGEIESILQQATGVQQAVVVVHEDEQHNKQLVGYIVTDDNYDQEAVITALRSQLPEYMVPAILTPIAAIPLTTNGKVDRKKLSQQEIIRTSSETYGAPENEIEHALATIWQDLLGVERVGIHDDFFELGGDSIIAIQVVSRARKQGYMLQVGDLFSHLTISKLYSVIAGYASAIAEVTTEQGILTGDSGLLPIQRRFLEQEHANASHYNQEILLQIDKSIIGEELNNAFRVLASHHDALRFSYSQTTAGYTQQYGGYMPELRMYDLAAETPEAAADAIAAMAEEVQRSLNITAGELIRAVLFRMPASCTHNRLLIVIHHLAVDGVSWRILLDNLEVLLTQMKEGKTPDLGVKSTSYRQWYEVLVEYSKGPRLLTQQPYWERLNNAVPQLPVDKTFTGVLRKKDMRTCRVTLNALHTRQLVQDVSRAYHTEINDLLLSALARTLCEWSAEKNILIGLEGHGRETIAHNIDLTRTIGWFTTVYPLLLQAPGKDLHDEWLINVKEQLRQTPDKGLGYGVLKYINKTPSLQGNDKWEILFNYLGQLDHVMRNTSWFSAATEGRGTGTDDDNVSFNKMAVNCMIYQGELIIEWSFSDCHYHHHTIQQLAAIYIQHLEQLIDHCVAVPPAESITTPSDHGLQMAVSYQELLRFMDEEENGLPRKTQIQALYPLSGLQKGLLFHGLYAEQMENYVEQFTCTVKSGLELELFKKTWGYLCRHHTILRTSFYYDAFNIPVQAVHRTVEVPVYEVDYRAAGTKEQEILVKKYEQLDHAQGFNFKQAPLMRISLLRLSDTTFHMIWTFHHILMDGWSTPVIMQEFLEVYEKLLKNAHIDVPAEDRYEDYIKYIAARDTFREEAYWRQYLHSGGPATLLPWISPGAERTKGIGRLGECRLVLNKEMRQRIASFVQGNRITINTLMQAVWAYLLYRYTGQPEITYGVIVAGRPEDLGAIEQRVGMYINTLPLRMRFNKDQSVKQWLQQLQAEQLESRRYQYSGLHEIQSYTGVRGDLFDTIMVFENYPVSGVLSSRKWALDVQSAQFHERTNYPLTVVITEGEGIEIQFKYNASLLQKQYILQIREQFEHILQQVISSTAVQIDDIRFLSPVQEQRLLEDFSHPRSLFAADTEGTVLQLIATAANKTPDAIAVVDSTTQLSYQQLQEQSNQLALFVQQQGVG</sequence>
<dbReference type="RefSeq" id="WP_209141472.1">
    <property type="nucleotide sequence ID" value="NZ_JAGHKO010000007.1"/>
</dbReference>
<evidence type="ECO:0000256" key="1">
    <source>
        <dbReference type="ARBA" id="ARBA00001957"/>
    </source>
</evidence>
<feature type="non-terminal residue" evidence="5">
    <location>
        <position position="3756"/>
    </location>
</feature>
<dbReference type="InterPro" id="IPR001242">
    <property type="entry name" value="Condensation_dom"/>
</dbReference>
<protein>
    <submittedName>
        <fullName evidence="5">Amino acid adenylation domain-containing protein</fullName>
    </submittedName>
</protein>
<dbReference type="CDD" id="cd19543">
    <property type="entry name" value="DCL_NRPS"/>
    <property type="match status" value="2"/>
</dbReference>
<dbReference type="Pfam" id="PF13193">
    <property type="entry name" value="AMP-binding_C"/>
    <property type="match status" value="3"/>
</dbReference>
<dbReference type="Pfam" id="PF00501">
    <property type="entry name" value="AMP-binding"/>
    <property type="match status" value="2"/>
</dbReference>
<feature type="domain" description="Carrier" evidence="4">
    <location>
        <begin position="2684"/>
        <end position="2758"/>
    </location>
</feature>
<feature type="non-terminal residue" evidence="5">
    <location>
        <position position="1"/>
    </location>
</feature>
<dbReference type="InterPro" id="IPR023213">
    <property type="entry name" value="CAT-like_dom_sf"/>
</dbReference>
<name>A0ABS3YZR1_9BACT</name>
<dbReference type="InterPro" id="IPR045851">
    <property type="entry name" value="AMP-bd_C_sf"/>
</dbReference>
<dbReference type="Gene3D" id="2.30.38.10">
    <property type="entry name" value="Luciferase, Domain 3"/>
    <property type="match status" value="2"/>
</dbReference>
<dbReference type="NCBIfam" id="NF003417">
    <property type="entry name" value="PRK04813.1"/>
    <property type="match status" value="4"/>
</dbReference>
<comment type="caution">
    <text evidence="5">The sequence shown here is derived from an EMBL/GenBank/DDBJ whole genome shotgun (WGS) entry which is preliminary data.</text>
</comment>
<dbReference type="Pfam" id="PF00668">
    <property type="entry name" value="Condensation"/>
    <property type="match status" value="5"/>
</dbReference>
<dbReference type="NCBIfam" id="TIGR01720">
    <property type="entry name" value="NRPS-para261"/>
    <property type="match status" value="2"/>
</dbReference>
<dbReference type="InterPro" id="IPR036736">
    <property type="entry name" value="ACP-like_sf"/>
</dbReference>
<feature type="domain" description="Carrier" evidence="4">
    <location>
        <begin position="1163"/>
        <end position="1237"/>
    </location>
</feature>
<dbReference type="PANTHER" id="PTHR45398">
    <property type="match status" value="1"/>
</dbReference>
<dbReference type="InterPro" id="IPR025110">
    <property type="entry name" value="AMP-bd_C"/>
</dbReference>
<dbReference type="Pfam" id="PF00550">
    <property type="entry name" value="PP-binding"/>
    <property type="match status" value="3"/>
</dbReference>
<dbReference type="InterPro" id="IPR020845">
    <property type="entry name" value="AMP-binding_CS"/>
</dbReference>
<dbReference type="EMBL" id="JAGHKO010000007">
    <property type="protein sequence ID" value="MBO9203417.1"/>
    <property type="molecule type" value="Genomic_DNA"/>
</dbReference>
<dbReference type="InterPro" id="IPR042099">
    <property type="entry name" value="ANL_N_sf"/>
</dbReference>
<gene>
    <name evidence="5" type="ORF">J7I42_24240</name>
</gene>
<dbReference type="Gene3D" id="1.10.1200.10">
    <property type="entry name" value="ACP-like"/>
    <property type="match status" value="3"/>
</dbReference>
<dbReference type="InterPro" id="IPR000873">
    <property type="entry name" value="AMP-dep_synth/lig_dom"/>
</dbReference>
<dbReference type="SUPFAM" id="SSF52777">
    <property type="entry name" value="CoA-dependent acyltransferases"/>
    <property type="match status" value="10"/>
</dbReference>
<dbReference type="PROSITE" id="PS00455">
    <property type="entry name" value="AMP_BINDING"/>
    <property type="match status" value="2"/>
</dbReference>
<evidence type="ECO:0000259" key="4">
    <source>
        <dbReference type="PROSITE" id="PS50075"/>
    </source>
</evidence>
<comment type="cofactor">
    <cofactor evidence="1">
        <name>pantetheine 4'-phosphate</name>
        <dbReference type="ChEBI" id="CHEBI:47942"/>
    </cofactor>
</comment>
<keyword evidence="6" id="KW-1185">Reference proteome</keyword>
<dbReference type="CDD" id="cd19531">
    <property type="entry name" value="LCL_NRPS-like"/>
    <property type="match status" value="1"/>
</dbReference>
<dbReference type="PROSITE" id="PS00012">
    <property type="entry name" value="PHOSPHOPANTETHEINE"/>
    <property type="match status" value="2"/>
</dbReference>
<evidence type="ECO:0000256" key="3">
    <source>
        <dbReference type="ARBA" id="ARBA00022553"/>
    </source>
</evidence>
<organism evidence="5 6">
    <name type="scientific">Niastella soli</name>
    <dbReference type="NCBI Taxonomy" id="2821487"/>
    <lineage>
        <taxon>Bacteria</taxon>
        <taxon>Pseudomonadati</taxon>
        <taxon>Bacteroidota</taxon>
        <taxon>Chitinophagia</taxon>
        <taxon>Chitinophagales</taxon>
        <taxon>Chitinophagaceae</taxon>
        <taxon>Niastella</taxon>
    </lineage>
</organism>
<dbReference type="Gene3D" id="3.40.50.980">
    <property type="match status" value="4"/>
</dbReference>
<feature type="domain" description="Carrier" evidence="4">
    <location>
        <begin position="111"/>
        <end position="186"/>
    </location>
</feature>
<dbReference type="Gene3D" id="3.30.559.10">
    <property type="entry name" value="Chloramphenicol acetyltransferase-like domain"/>
    <property type="match status" value="5"/>
</dbReference>
<dbReference type="InterPro" id="IPR020806">
    <property type="entry name" value="PKS_PP-bd"/>
</dbReference>
<evidence type="ECO:0000256" key="2">
    <source>
        <dbReference type="ARBA" id="ARBA00022450"/>
    </source>
</evidence>
<dbReference type="PANTHER" id="PTHR45398:SF1">
    <property type="entry name" value="ENZYME, PUTATIVE (JCVI)-RELATED"/>
    <property type="match status" value="1"/>
</dbReference>
<keyword evidence="2" id="KW-0596">Phosphopantetheine</keyword>
<dbReference type="Gene3D" id="3.40.50.12780">
    <property type="entry name" value="N-terminal domain of ligase-like"/>
    <property type="match status" value="1"/>
</dbReference>